<dbReference type="Proteomes" id="UP000283732">
    <property type="component" value="Unassembled WGS sequence"/>
</dbReference>
<dbReference type="EMBL" id="QRKC01000011">
    <property type="protein sequence ID" value="RHH74674.1"/>
    <property type="molecule type" value="Genomic_DNA"/>
</dbReference>
<evidence type="ECO:0000313" key="4">
    <source>
        <dbReference type="Proteomes" id="UP000283732"/>
    </source>
</evidence>
<dbReference type="InterPro" id="IPR049945">
    <property type="entry name" value="AAA_22"/>
</dbReference>
<accession>A0A3R6CZG8</accession>
<dbReference type="RefSeq" id="WP_122202673.1">
    <property type="nucleotide sequence ID" value="NZ_QRKC01000011.1"/>
</dbReference>
<keyword evidence="2" id="KW-0547">Nucleotide-binding</keyword>
<dbReference type="InterPro" id="IPR027417">
    <property type="entry name" value="P-loop_NTPase"/>
</dbReference>
<dbReference type="AlphaFoldDB" id="A0A3R6CZG8"/>
<feature type="domain" description="ORC1/DEAH AAA+ ATPase" evidence="1">
    <location>
        <begin position="113"/>
        <end position="229"/>
    </location>
</feature>
<organism evidence="2 5">
    <name type="scientific">Parabacteroides merdae</name>
    <dbReference type="NCBI Taxonomy" id="46503"/>
    <lineage>
        <taxon>Bacteria</taxon>
        <taxon>Pseudomonadati</taxon>
        <taxon>Bacteroidota</taxon>
        <taxon>Bacteroidia</taxon>
        <taxon>Bacteroidales</taxon>
        <taxon>Tannerellaceae</taxon>
        <taxon>Parabacteroides</taxon>
    </lineage>
</organism>
<dbReference type="SUPFAM" id="SSF52540">
    <property type="entry name" value="P-loop containing nucleoside triphosphate hydrolases"/>
    <property type="match status" value="1"/>
</dbReference>
<evidence type="ECO:0000313" key="2">
    <source>
        <dbReference type="EMBL" id="RGZ50300.1"/>
    </source>
</evidence>
<protein>
    <submittedName>
        <fullName evidence="2">ATP-binding protein</fullName>
    </submittedName>
</protein>
<reference evidence="4 5" key="1">
    <citation type="submission" date="2018-08" db="EMBL/GenBank/DDBJ databases">
        <title>A genome reference for cultivated species of the human gut microbiota.</title>
        <authorList>
            <person name="Zou Y."/>
            <person name="Xue W."/>
            <person name="Luo G."/>
        </authorList>
    </citation>
    <scope>NUCLEOTIDE SEQUENCE [LARGE SCALE GENOMIC DNA]</scope>
    <source>
        <strain evidence="3 4">AM16-50</strain>
        <strain evidence="2 5">AM50-15</strain>
    </source>
</reference>
<dbReference type="Gene3D" id="3.40.50.300">
    <property type="entry name" value="P-loop containing nucleotide triphosphate hydrolases"/>
    <property type="match status" value="1"/>
</dbReference>
<proteinExistence type="predicted"/>
<dbReference type="GO" id="GO:0005524">
    <property type="term" value="F:ATP binding"/>
    <property type="evidence" value="ECO:0007669"/>
    <property type="project" value="UniProtKB-KW"/>
</dbReference>
<dbReference type="EMBL" id="QSEF01000004">
    <property type="protein sequence ID" value="RGZ50300.1"/>
    <property type="molecule type" value="Genomic_DNA"/>
</dbReference>
<keyword evidence="2" id="KW-0067">ATP-binding</keyword>
<evidence type="ECO:0000259" key="1">
    <source>
        <dbReference type="Pfam" id="PF13401"/>
    </source>
</evidence>
<evidence type="ECO:0000313" key="5">
    <source>
        <dbReference type="Proteomes" id="UP000285173"/>
    </source>
</evidence>
<dbReference type="Pfam" id="PF13401">
    <property type="entry name" value="AAA_22"/>
    <property type="match status" value="1"/>
</dbReference>
<gene>
    <name evidence="3" type="ORF">DW191_17315</name>
    <name evidence="2" type="ORF">DW986_03275</name>
</gene>
<dbReference type="GO" id="GO:0016887">
    <property type="term" value="F:ATP hydrolysis activity"/>
    <property type="evidence" value="ECO:0007669"/>
    <property type="project" value="InterPro"/>
</dbReference>
<comment type="caution">
    <text evidence="2">The sequence shown here is derived from an EMBL/GenBank/DDBJ whole genome shotgun (WGS) entry which is preliminary data.</text>
</comment>
<sequence>MITTEQKQQVAQACKEYAAMQGWVSDKSTGVNQLAQFTKVNVMYISHILRSDFTYKDSKTGENKDIADRWFQQLADCVGLKLQKEYWPHVDTPQFKEIDLELREALATSATRVLICESGAGKTYTVERFKKEFPNRVFVVTCHKFDRVNDLIDKMAEATGREVAGKTISRRLTLLNVWLYTQGRFDGQKPMIIFDEAENLTLTTIQALKAMYDTIKWSCATVLIGTDQLILTLEKLKQKNKPGIPQFYRRFKAGIRYIAPLDRDFHAFLDNQPYPAGFKNTLRSVCENYGELHDFLVPAMREADEMGVPLTERLFRMKYKLPLKD</sequence>
<name>A0A3R6CZG8_9BACT</name>
<dbReference type="Proteomes" id="UP000285173">
    <property type="component" value="Unassembled WGS sequence"/>
</dbReference>
<evidence type="ECO:0000313" key="3">
    <source>
        <dbReference type="EMBL" id="RHH74674.1"/>
    </source>
</evidence>